<dbReference type="OrthoDB" id="9802518at2"/>
<dbReference type="GO" id="GO:0045301">
    <property type="term" value="F:tRNA 2-(methylsulfanyl)-N(6)-isopentenyladenosine(37) hydroxylase activity"/>
    <property type="evidence" value="ECO:0007669"/>
    <property type="project" value="InterPro"/>
</dbReference>
<dbReference type="STRING" id="1763534.GCA_001831475_02286"/>
<protein>
    <submittedName>
        <fullName evidence="1">tRNA hydroxylase</fullName>
    </submittedName>
</protein>
<dbReference type="CDD" id="cd07910">
    <property type="entry name" value="MiaE"/>
    <property type="match status" value="1"/>
</dbReference>
<dbReference type="Gene3D" id="1.20.1260.10">
    <property type="match status" value="1"/>
</dbReference>
<dbReference type="Proteomes" id="UP000093510">
    <property type="component" value="Unassembled WGS sequence"/>
</dbReference>
<dbReference type="PANTHER" id="PTHR42637">
    <property type="entry name" value="TRNA-(MS[2]IO[6]A)-HYDROXYLASE"/>
    <property type="match status" value="1"/>
</dbReference>
<accession>A0A1B9DYS8</accession>
<dbReference type="PANTHER" id="PTHR42637:SF1">
    <property type="entry name" value="TRNA 2-(METHYLSULFANYL)-N(6)-ISOPENTENYLADENOSINE(37) HYDROXYLASE"/>
    <property type="match status" value="1"/>
</dbReference>
<dbReference type="GO" id="GO:0006400">
    <property type="term" value="P:tRNA modification"/>
    <property type="evidence" value="ECO:0007669"/>
    <property type="project" value="InterPro"/>
</dbReference>
<gene>
    <name evidence="1" type="ORF">LPBF_09575</name>
</gene>
<proteinExistence type="predicted"/>
<evidence type="ECO:0000313" key="2">
    <source>
        <dbReference type="Proteomes" id="UP000093510"/>
    </source>
</evidence>
<dbReference type="InterPro" id="IPR010386">
    <property type="entry name" value="tRNA-Hydrxlase_MiaE"/>
</dbReference>
<name>A0A1B9DYS8_9FLAO</name>
<dbReference type="AlphaFoldDB" id="A0A1B9DYS8"/>
<dbReference type="RefSeq" id="WP_066335636.1">
    <property type="nucleotide sequence ID" value="NZ_CP017688.1"/>
</dbReference>
<comment type="caution">
    <text evidence="1">The sequence shown here is derived from an EMBL/GenBank/DDBJ whole genome shotgun (WGS) entry which is preliminary data.</text>
</comment>
<sequence>MGVLRLELPTDPRWVTIVEKNIEEILTDHAWCEQKAATNAITIITNNSEHQDLVQDLLALAKEEIEHFEQVHAIIIKRGLKLGRERKDPYVNDLYLYMKKSSNGSRVSSLVERLLFSAMIEARSCERFKILSENIKDEELAVFYRELMESEAGHYTTFITYARKYGTGIDVEQRWREWLAYEASIIANYGNQQTIHG</sequence>
<reference evidence="1 2" key="1">
    <citation type="submission" date="2016-03" db="EMBL/GenBank/DDBJ databases">
        <authorList>
            <person name="Ploux O."/>
        </authorList>
    </citation>
    <scope>NUCLEOTIDE SEQUENCE [LARGE SCALE GENOMIC DNA]</scope>
    <source>
        <strain evidence="1 2">LPB0076</strain>
    </source>
</reference>
<dbReference type="EMBL" id="LVEP01000036">
    <property type="protein sequence ID" value="OCB74853.1"/>
    <property type="molecule type" value="Genomic_DNA"/>
</dbReference>
<keyword evidence="2" id="KW-1185">Reference proteome</keyword>
<dbReference type="InterPro" id="IPR009078">
    <property type="entry name" value="Ferritin-like_SF"/>
</dbReference>
<dbReference type="SUPFAM" id="SSF47240">
    <property type="entry name" value="Ferritin-like"/>
    <property type="match status" value="1"/>
</dbReference>
<evidence type="ECO:0000313" key="1">
    <source>
        <dbReference type="EMBL" id="OCB74853.1"/>
    </source>
</evidence>
<dbReference type="InterPro" id="IPR012347">
    <property type="entry name" value="Ferritin-like"/>
</dbReference>
<dbReference type="PIRSF" id="PIRSF020736">
    <property type="entry name" value="MiaE"/>
    <property type="match status" value="1"/>
</dbReference>
<organism evidence="1 2">
    <name type="scientific">Flavobacterium crassostreae</name>
    <dbReference type="NCBI Taxonomy" id="1763534"/>
    <lineage>
        <taxon>Bacteria</taxon>
        <taxon>Pseudomonadati</taxon>
        <taxon>Bacteroidota</taxon>
        <taxon>Flavobacteriia</taxon>
        <taxon>Flavobacteriales</taxon>
        <taxon>Flavobacteriaceae</taxon>
        <taxon>Flavobacterium</taxon>
    </lineage>
</organism>
<dbReference type="Pfam" id="PF06175">
    <property type="entry name" value="MiaE"/>
    <property type="match status" value="1"/>
</dbReference>